<feature type="compositionally biased region" description="Polar residues" evidence="13">
    <location>
        <begin position="1339"/>
        <end position="1357"/>
    </location>
</feature>
<dbReference type="InParanoid" id="A0A161TGP7"/>
<dbReference type="OrthoDB" id="2141925at2759"/>
<dbReference type="FunFam" id="2.60.260.20:FF:000005">
    <property type="entry name" value="Chaperone protein dnaJ 1, mitochondrial"/>
    <property type="match status" value="1"/>
</dbReference>
<dbReference type="GO" id="GO:0006457">
    <property type="term" value="P:protein folding"/>
    <property type="evidence" value="ECO:0007669"/>
    <property type="project" value="InterPro"/>
</dbReference>
<feature type="compositionally biased region" description="Polar residues" evidence="13">
    <location>
        <begin position="400"/>
        <end position="412"/>
    </location>
</feature>
<dbReference type="Pfam" id="PF00226">
    <property type="entry name" value="DnaJ"/>
    <property type="match status" value="1"/>
</dbReference>
<dbReference type="CDD" id="cd10719">
    <property type="entry name" value="DnaJ_zf"/>
    <property type="match status" value="1"/>
</dbReference>
<dbReference type="InterPro" id="IPR012724">
    <property type="entry name" value="DnaJ"/>
</dbReference>
<feature type="compositionally biased region" description="Basic and acidic residues" evidence="13">
    <location>
        <begin position="1266"/>
        <end position="1281"/>
    </location>
</feature>
<feature type="domain" description="BRO1" evidence="15">
    <location>
        <begin position="494"/>
        <end position="896"/>
    </location>
</feature>
<dbReference type="GeneID" id="28898820"/>
<dbReference type="SUPFAM" id="SSF46565">
    <property type="entry name" value="Chaperone J-domain"/>
    <property type="match status" value="1"/>
</dbReference>
<dbReference type="InterPro" id="IPR025304">
    <property type="entry name" value="ALIX_V_dom"/>
</dbReference>
<dbReference type="InterPro" id="IPR018253">
    <property type="entry name" value="DnaJ_domain_CS"/>
</dbReference>
<dbReference type="Pfam" id="PF03097">
    <property type="entry name" value="BRO1"/>
    <property type="match status" value="1"/>
</dbReference>
<dbReference type="Gene3D" id="2.60.260.20">
    <property type="entry name" value="Urease metallochaperone UreE, N-terminal domain"/>
    <property type="match status" value="2"/>
</dbReference>
<organism evidence="17 18">
    <name type="scientific">Xylona heveae (strain CBS 132557 / TC161)</name>
    <dbReference type="NCBI Taxonomy" id="1328760"/>
    <lineage>
        <taxon>Eukaryota</taxon>
        <taxon>Fungi</taxon>
        <taxon>Dikarya</taxon>
        <taxon>Ascomycota</taxon>
        <taxon>Pezizomycotina</taxon>
        <taxon>Xylonomycetes</taxon>
        <taxon>Xylonales</taxon>
        <taxon>Xylonaceae</taxon>
        <taxon>Xylona</taxon>
    </lineage>
</organism>
<dbReference type="Pfam" id="PF13949">
    <property type="entry name" value="ALIX_LYPXL_bnd"/>
    <property type="match status" value="1"/>
</dbReference>
<dbReference type="InterPro" id="IPR008971">
    <property type="entry name" value="HSP40/DnaJ_pept-bd"/>
</dbReference>
<dbReference type="InterPro" id="IPR004328">
    <property type="entry name" value="BRO1_dom"/>
</dbReference>
<evidence type="ECO:0000256" key="3">
    <source>
        <dbReference type="ARBA" id="ARBA00022490"/>
    </source>
</evidence>
<evidence type="ECO:0000256" key="4">
    <source>
        <dbReference type="ARBA" id="ARBA00022723"/>
    </source>
</evidence>
<dbReference type="InterPro" id="IPR036869">
    <property type="entry name" value="J_dom_sf"/>
</dbReference>
<dbReference type="FunFam" id="2.10.230.10:FF:000001">
    <property type="entry name" value="DnaJ subfamily A member 2"/>
    <property type="match status" value="1"/>
</dbReference>
<evidence type="ECO:0000259" key="16">
    <source>
        <dbReference type="PROSITE" id="PS51188"/>
    </source>
</evidence>
<feature type="domain" description="CR-type" evidence="16">
    <location>
        <begin position="159"/>
        <end position="240"/>
    </location>
</feature>
<dbReference type="GO" id="GO:0009408">
    <property type="term" value="P:response to heat"/>
    <property type="evidence" value="ECO:0007669"/>
    <property type="project" value="InterPro"/>
</dbReference>
<dbReference type="SMART" id="SM00271">
    <property type="entry name" value="DnaJ"/>
    <property type="match status" value="1"/>
</dbReference>
<dbReference type="CDD" id="cd06257">
    <property type="entry name" value="DnaJ"/>
    <property type="match status" value="1"/>
</dbReference>
<feature type="zinc finger region" description="CR-type" evidence="12">
    <location>
        <begin position="159"/>
        <end position="240"/>
    </location>
</feature>
<evidence type="ECO:0000256" key="8">
    <source>
        <dbReference type="ARBA" id="ARBA00022833"/>
    </source>
</evidence>
<dbReference type="OMA" id="SARRIMN"/>
<keyword evidence="8 12" id="KW-0862">Zinc</keyword>
<dbReference type="Pfam" id="PF00684">
    <property type="entry name" value="DnaJ_CXXCXGXG"/>
    <property type="match status" value="1"/>
</dbReference>
<dbReference type="Proteomes" id="UP000076632">
    <property type="component" value="Unassembled WGS sequence"/>
</dbReference>
<keyword evidence="6" id="KW-0967">Endosome</keyword>
<keyword evidence="5" id="KW-0677">Repeat</keyword>
<dbReference type="InterPro" id="IPR038499">
    <property type="entry name" value="BRO1_sf"/>
</dbReference>
<dbReference type="SUPFAM" id="SSF57938">
    <property type="entry name" value="DnaJ/Hsp40 cysteine-rich domain"/>
    <property type="match status" value="1"/>
</dbReference>
<evidence type="ECO:0000256" key="6">
    <source>
        <dbReference type="ARBA" id="ARBA00022753"/>
    </source>
</evidence>
<gene>
    <name evidence="17" type="ORF">L228DRAFT_252355</name>
</gene>
<dbReference type="FunCoup" id="A0A161TGP7">
    <property type="interactions" value="82"/>
</dbReference>
<evidence type="ECO:0000256" key="2">
    <source>
        <dbReference type="ARBA" id="ARBA00004496"/>
    </source>
</evidence>
<dbReference type="RefSeq" id="XP_018190912.1">
    <property type="nucleotide sequence ID" value="XM_018333683.1"/>
</dbReference>
<feature type="compositionally biased region" description="Pro residues" evidence="13">
    <location>
        <begin position="1323"/>
        <end position="1332"/>
    </location>
</feature>
<dbReference type="PROSITE" id="PS51180">
    <property type="entry name" value="BRO1"/>
    <property type="match status" value="1"/>
</dbReference>
<evidence type="ECO:0000256" key="10">
    <source>
        <dbReference type="ARBA" id="ARBA00041284"/>
    </source>
</evidence>
<dbReference type="InterPro" id="IPR001623">
    <property type="entry name" value="DnaJ_domain"/>
</dbReference>
<dbReference type="SUPFAM" id="SSF49493">
    <property type="entry name" value="HSP40/DnaJ peptide-binding domain"/>
    <property type="match status" value="2"/>
</dbReference>
<evidence type="ECO:0000256" key="7">
    <source>
        <dbReference type="ARBA" id="ARBA00022771"/>
    </source>
</evidence>
<evidence type="ECO:0000256" key="12">
    <source>
        <dbReference type="PROSITE-ProRule" id="PRU00546"/>
    </source>
</evidence>
<dbReference type="InterPro" id="IPR036410">
    <property type="entry name" value="HSP_DnaJ_Cys-rich_dom_sf"/>
</dbReference>
<keyword evidence="7 12" id="KW-0863">Zinc-finger</keyword>
<dbReference type="GO" id="GO:0008270">
    <property type="term" value="F:zinc ion binding"/>
    <property type="evidence" value="ECO:0007669"/>
    <property type="project" value="UniProtKB-KW"/>
</dbReference>
<feature type="compositionally biased region" description="Polar residues" evidence="13">
    <location>
        <begin position="1471"/>
        <end position="1496"/>
    </location>
</feature>
<protein>
    <recommendedName>
        <fullName evidence="11">DnaJ homolog 1, mitochondrial</fullName>
    </recommendedName>
    <alternativeName>
        <fullName evidence="10">BRO domain-containing protein 1</fullName>
    </alternativeName>
</protein>
<dbReference type="Gene3D" id="1.20.120.560">
    <property type="entry name" value="alix/aip1 in complex with the ypdl late domain"/>
    <property type="match status" value="1"/>
</dbReference>
<feature type="compositionally biased region" description="Pro residues" evidence="13">
    <location>
        <begin position="1443"/>
        <end position="1457"/>
    </location>
</feature>
<dbReference type="HAMAP" id="MF_01152">
    <property type="entry name" value="DnaJ"/>
    <property type="match status" value="1"/>
</dbReference>
<dbReference type="PANTHER" id="PTHR23030:SF30">
    <property type="entry name" value="TYROSINE-PROTEIN PHOSPHATASE NON-RECEPTOR TYPE 23"/>
    <property type="match status" value="1"/>
</dbReference>
<dbReference type="SMART" id="SM01041">
    <property type="entry name" value="BRO1"/>
    <property type="match status" value="1"/>
</dbReference>
<dbReference type="PROSITE" id="PS50076">
    <property type="entry name" value="DNAJ_2"/>
    <property type="match status" value="1"/>
</dbReference>
<dbReference type="GO" id="GO:0043328">
    <property type="term" value="P:protein transport to vacuole involved in ubiquitin-dependent protein catabolic process via the multivesicular body sorting pathway"/>
    <property type="evidence" value="ECO:0007669"/>
    <property type="project" value="TreeGrafter"/>
</dbReference>
<feature type="compositionally biased region" description="Polar residues" evidence="13">
    <location>
        <begin position="1393"/>
        <end position="1428"/>
    </location>
</feature>
<dbReference type="PROSITE" id="PS51188">
    <property type="entry name" value="ZF_CR"/>
    <property type="match status" value="1"/>
</dbReference>
<feature type="region of interest" description="Disordered" evidence="13">
    <location>
        <begin position="397"/>
        <end position="438"/>
    </location>
</feature>
<sequence>MPANSEKLARHLQGQSGKANKAYYGMAKKYHPDTNKEPDAKEKFTEAQSAYEVLSDPKKREAFDQYGSSAFDGSGGFDPSGGAGYNPFAGAQGAGGFSGFGGGFGGFGADINFEDLFSAFSGGARRRGSRANPFMQEEILVGDNIEVQANISFMDAAKGMSKDIPVTPLVECKTCTGSGLKKGTKRSECKRCGGTGTRVHFMQGGFQMASTCDACGGQGVVIPRGSECGTCSGNGVVRERRTVNIDIPGGVEDGMRLRVSGEGDAPPTGLSGDPKARSRKGDLFVFIRVAPDPQFKRSGSDVLYTATIPLTTAVLGGEIKIPTLDGDVKVKVGTGTGTGDKITLSGMGMRRLGSRKGVNGDLKVEFKVAMPKSLSANQRTIVEMLADEMGDKNARRIMNFGSSGKNTSNEPASSSSTTPPSPPSDKDGVDSSPSHKSQGFLKSAWNRLTKHDESKKTSDQSSEDDPSKKSSGSGQAGHFRTGSPAASSTMVHSPMISSPLKQTNEIDWIIPLKGYIRQTYGDDPERYAEECATLNRLRQDMRGAGKDSASGRDLLYRYYGQLELLDLRFPVDENHIKISFTWFDAFTHKATSQYSLAYEKASIIFNISAVLSCHAAHQNRSEDAGLKTAYHSFQASAGMFTYINENFLHAPSTDLSRDTVKTLISIMLAQAQEVFLEKQIMDDKKVGLLAKLASQASFLYWQSVEGVQENVNKAIFEKVWLLLTQIKANHLASVAQYYQAIADNDANSHGTAISRLQVAERYSRDAQKMANSFPSSTPTNSNLSSETGPVLVDIIKRHLSIVQERLNEFIKDNDYIYHQVIPAEASLTVIPKLPAAKAIPVSELYQGQDIQRIIGPDIFQKIVPMSVTESASLYDEEKAKLIRAETERVEVANSEMATSLDYLKLPESLNVLKGGSRPDAAVDDEFRHWCSELAGHEPFGRAFDQLKADRASILDLLDQCAKQMDMEESVCEKMRSKYGADWTQQPSSRLTSTLRNDLRSYRCAIDEANASDMQLMSTFRQYESDFEEMRSAGETDEADVLFQRAMIVAGGSRKGRNGVGSPLSSQAEGNLLDEDYGETSVSVADQIAKVEDLLKRLNLIKRERTQVLKDLKDKVREDDISNVLILNKKSIPTHETQLFQAELEKFRPHQNRLLQASHKQSLLMKELTKAYGELLQDRRVQSEQTKHEGVIRQRTSVMTKYKRIYLAFNDLISGLLRAQSFYSEMKESVDSLSQNVETFVNNRRSEGGQLLSQIERDRATAASGQADRERERMRDLMDRMSMDPSSSTSPVSGPPAPPRPGSSRTPTTQSSSYQSHNRAAVAPSPPLSPRYPPSTSTPNQYTSPISHSAAPNGSTPVTAHPGFSATPAESYHRLQQHAAPGRDAYSHRPPPLSLSQEATGAGTYNPSNYPQMSPPATQQYFTPSQYGYQPSPHHPPKQYMPPGYVPPPPPPGPPPAVSSPHQNYPPAATSHYPTGSASYSHLQSPPTSQAQAQGQNDPYAALNAWR</sequence>
<feature type="region of interest" description="Disordered" evidence="13">
    <location>
        <begin position="1243"/>
        <end position="1506"/>
    </location>
</feature>
<dbReference type="Gene3D" id="1.10.287.110">
    <property type="entry name" value="DnaJ domain"/>
    <property type="match status" value="1"/>
</dbReference>
<keyword evidence="3" id="KW-0963">Cytoplasm</keyword>
<feature type="compositionally biased region" description="Low complexity" evidence="13">
    <location>
        <begin position="1282"/>
        <end position="1291"/>
    </location>
</feature>
<dbReference type="InterPro" id="IPR001305">
    <property type="entry name" value="HSP_DnaJ_Cys-rich_dom"/>
</dbReference>
<proteinExistence type="inferred from homology"/>
<dbReference type="PROSITE" id="PS00636">
    <property type="entry name" value="DNAJ_1"/>
    <property type="match status" value="1"/>
</dbReference>
<feature type="domain" description="J" evidence="14">
    <location>
        <begin position="1"/>
        <end position="67"/>
    </location>
</feature>
<keyword evidence="18" id="KW-1185">Reference proteome</keyword>
<feature type="region of interest" description="Disordered" evidence="13">
    <location>
        <begin position="248"/>
        <end position="277"/>
    </location>
</feature>
<evidence type="ECO:0000313" key="17">
    <source>
        <dbReference type="EMBL" id="KZF25357.1"/>
    </source>
</evidence>
<reference evidence="17 18" key="1">
    <citation type="journal article" date="2016" name="Fungal Biol.">
        <title>The genome of Xylona heveae provides a window into fungal endophytism.</title>
        <authorList>
            <person name="Gazis R."/>
            <person name="Kuo A."/>
            <person name="Riley R."/>
            <person name="LaButti K."/>
            <person name="Lipzen A."/>
            <person name="Lin J."/>
            <person name="Amirebrahimi M."/>
            <person name="Hesse C.N."/>
            <person name="Spatafora J.W."/>
            <person name="Henrissat B."/>
            <person name="Hainaut M."/>
            <person name="Grigoriev I.V."/>
            <person name="Hibbett D.S."/>
        </authorList>
    </citation>
    <scope>NUCLEOTIDE SEQUENCE [LARGE SCALE GENOMIC DNA]</scope>
    <source>
        <strain evidence="17 18">TC161</strain>
    </source>
</reference>
<evidence type="ECO:0000256" key="11">
    <source>
        <dbReference type="ARBA" id="ARBA00072890"/>
    </source>
</evidence>
<dbReference type="CDD" id="cd09242">
    <property type="entry name" value="BRO1_ScBro1_like"/>
    <property type="match status" value="1"/>
</dbReference>
<dbReference type="CDD" id="cd10747">
    <property type="entry name" value="DnaJ_C"/>
    <property type="match status" value="1"/>
</dbReference>
<dbReference type="EMBL" id="KV407455">
    <property type="protein sequence ID" value="KZF25357.1"/>
    <property type="molecule type" value="Genomic_DNA"/>
</dbReference>
<feature type="compositionally biased region" description="Low complexity" evidence="13">
    <location>
        <begin position="1301"/>
        <end position="1315"/>
    </location>
</feature>
<dbReference type="InterPro" id="IPR002939">
    <property type="entry name" value="DnaJ_C"/>
</dbReference>
<name>A0A161TGP7_XYLHT</name>
<evidence type="ECO:0000256" key="5">
    <source>
        <dbReference type="ARBA" id="ARBA00022737"/>
    </source>
</evidence>
<evidence type="ECO:0000256" key="1">
    <source>
        <dbReference type="ARBA" id="ARBA00004177"/>
    </source>
</evidence>
<dbReference type="CDD" id="cd09237">
    <property type="entry name" value="V_ScBro1_like"/>
    <property type="match status" value="1"/>
</dbReference>
<dbReference type="GO" id="GO:0051082">
    <property type="term" value="F:unfolded protein binding"/>
    <property type="evidence" value="ECO:0007669"/>
    <property type="project" value="InterPro"/>
</dbReference>
<accession>A0A161TGP7</accession>
<feature type="region of interest" description="Disordered" evidence="13">
    <location>
        <begin position="450"/>
        <end position="492"/>
    </location>
</feature>
<dbReference type="STRING" id="1328760.A0A161TGP7"/>
<keyword evidence="9" id="KW-0143">Chaperone</keyword>
<dbReference type="GO" id="GO:0005768">
    <property type="term" value="C:endosome"/>
    <property type="evidence" value="ECO:0007669"/>
    <property type="project" value="UniProtKB-SubCell"/>
</dbReference>
<comment type="subcellular location">
    <subcellularLocation>
        <location evidence="2">Cytoplasm</location>
    </subcellularLocation>
    <subcellularLocation>
        <location evidence="1">Endosome</location>
    </subcellularLocation>
</comment>
<dbReference type="GO" id="GO:0005524">
    <property type="term" value="F:ATP binding"/>
    <property type="evidence" value="ECO:0007669"/>
    <property type="project" value="InterPro"/>
</dbReference>
<dbReference type="Pfam" id="PF01556">
    <property type="entry name" value="DnaJ_C"/>
    <property type="match status" value="1"/>
</dbReference>
<evidence type="ECO:0000256" key="9">
    <source>
        <dbReference type="ARBA" id="ARBA00023186"/>
    </source>
</evidence>
<keyword evidence="4 12" id="KW-0479">Metal-binding</keyword>
<evidence type="ECO:0000259" key="14">
    <source>
        <dbReference type="PROSITE" id="PS50076"/>
    </source>
</evidence>
<dbReference type="Gene3D" id="2.10.230.10">
    <property type="entry name" value="Heat shock protein DnaJ, cysteine-rich domain"/>
    <property type="match status" value="1"/>
</dbReference>
<evidence type="ECO:0000256" key="13">
    <source>
        <dbReference type="SAM" id="MobiDB-lite"/>
    </source>
</evidence>
<dbReference type="Gene3D" id="1.20.140.50">
    <property type="entry name" value="alix/aip1 like domains"/>
    <property type="match status" value="1"/>
</dbReference>
<evidence type="ECO:0000313" key="18">
    <source>
        <dbReference type="Proteomes" id="UP000076632"/>
    </source>
</evidence>
<dbReference type="GO" id="GO:0031072">
    <property type="term" value="F:heat shock protein binding"/>
    <property type="evidence" value="ECO:0007669"/>
    <property type="project" value="InterPro"/>
</dbReference>
<dbReference type="PANTHER" id="PTHR23030">
    <property type="entry name" value="PCD6 INTERACTING PROTEIN-RELATED"/>
    <property type="match status" value="1"/>
</dbReference>
<dbReference type="Gene3D" id="1.25.40.280">
    <property type="entry name" value="alix/aip1 like domains"/>
    <property type="match status" value="1"/>
</dbReference>
<evidence type="ECO:0000259" key="15">
    <source>
        <dbReference type="PROSITE" id="PS51180"/>
    </source>
</evidence>
<dbReference type="PRINTS" id="PR00625">
    <property type="entry name" value="JDOMAIN"/>
</dbReference>